<keyword evidence="1" id="KW-1133">Transmembrane helix</keyword>
<keyword evidence="1" id="KW-0472">Membrane</keyword>
<evidence type="ECO:0000313" key="2">
    <source>
        <dbReference type="EMBL" id="HIX03670.1"/>
    </source>
</evidence>
<gene>
    <name evidence="2" type="ORF">H9863_06090</name>
</gene>
<reference evidence="2" key="2">
    <citation type="submission" date="2021-04" db="EMBL/GenBank/DDBJ databases">
        <authorList>
            <person name="Gilroy R."/>
        </authorList>
    </citation>
    <scope>NUCLEOTIDE SEQUENCE</scope>
    <source>
        <strain evidence="2">23274</strain>
    </source>
</reference>
<protein>
    <recommendedName>
        <fullName evidence="4">Polysaccharide biosynthesis protein C-terminal domain-containing protein</fullName>
    </recommendedName>
</protein>
<accession>A0A9D2ACB2</accession>
<evidence type="ECO:0000256" key="1">
    <source>
        <dbReference type="SAM" id="Phobius"/>
    </source>
</evidence>
<name>A0A9D2ACB2_9BACT</name>
<feature type="non-terminal residue" evidence="2">
    <location>
        <position position="1"/>
    </location>
</feature>
<dbReference type="AlphaFoldDB" id="A0A9D2ACB2"/>
<feature type="transmembrane region" description="Helical" evidence="1">
    <location>
        <begin position="38"/>
        <end position="56"/>
    </location>
</feature>
<feature type="transmembrane region" description="Helical" evidence="1">
    <location>
        <begin position="6"/>
        <end position="26"/>
    </location>
</feature>
<organism evidence="2 3">
    <name type="scientific">Candidatus Odoribacter faecigallinarum</name>
    <dbReference type="NCBI Taxonomy" id="2838706"/>
    <lineage>
        <taxon>Bacteria</taxon>
        <taxon>Pseudomonadati</taxon>
        <taxon>Bacteroidota</taxon>
        <taxon>Bacteroidia</taxon>
        <taxon>Bacteroidales</taxon>
        <taxon>Odoribacteraceae</taxon>
        <taxon>Odoribacter</taxon>
    </lineage>
</organism>
<feature type="transmembrane region" description="Helical" evidence="1">
    <location>
        <begin position="71"/>
        <end position="89"/>
    </location>
</feature>
<reference evidence="2" key="1">
    <citation type="journal article" date="2021" name="PeerJ">
        <title>Extensive microbial diversity within the chicken gut microbiome revealed by metagenomics and culture.</title>
        <authorList>
            <person name="Gilroy R."/>
            <person name="Ravi A."/>
            <person name="Getino M."/>
            <person name="Pursley I."/>
            <person name="Horton D.L."/>
            <person name="Alikhan N.F."/>
            <person name="Baker D."/>
            <person name="Gharbi K."/>
            <person name="Hall N."/>
            <person name="Watson M."/>
            <person name="Adriaenssens E.M."/>
            <person name="Foster-Nyarko E."/>
            <person name="Jarju S."/>
            <person name="Secka A."/>
            <person name="Antonio M."/>
            <person name="Oren A."/>
            <person name="Chaudhuri R.R."/>
            <person name="La Ragione R."/>
            <person name="Hildebrand F."/>
            <person name="Pallen M.J."/>
        </authorList>
    </citation>
    <scope>NUCLEOTIDE SEQUENCE</scope>
    <source>
        <strain evidence="2">23274</strain>
    </source>
</reference>
<evidence type="ECO:0000313" key="3">
    <source>
        <dbReference type="Proteomes" id="UP000824202"/>
    </source>
</evidence>
<evidence type="ECO:0008006" key="4">
    <source>
        <dbReference type="Google" id="ProtNLM"/>
    </source>
</evidence>
<proteinExistence type="predicted"/>
<comment type="caution">
    <text evidence="2">The sequence shown here is derived from an EMBL/GenBank/DDBJ whole genome shotgun (WGS) entry which is preliminary data.</text>
</comment>
<dbReference type="Proteomes" id="UP000824202">
    <property type="component" value="Unassembled WGS sequence"/>
</dbReference>
<sequence length="110" mass="12674">FFIPLWGISGAALATLLTCIVSYTFQQWIVMWKIKGNPYTWGIVKQLSLVLLLFALNELLPCWAGNPFIDLAYRSLIVATLWLILAYRFRVSEEFCRLVRSMLNKLSTRG</sequence>
<dbReference type="EMBL" id="DXFT01000115">
    <property type="protein sequence ID" value="HIX03670.1"/>
    <property type="molecule type" value="Genomic_DNA"/>
</dbReference>
<keyword evidence="1" id="KW-0812">Transmembrane</keyword>